<reference evidence="1" key="1">
    <citation type="submission" date="2020-03" db="EMBL/GenBank/DDBJ databases">
        <authorList>
            <person name="Weist P."/>
        </authorList>
    </citation>
    <scope>NUCLEOTIDE SEQUENCE</scope>
</reference>
<comment type="caution">
    <text evidence="1">The sequence shown here is derived from an EMBL/GenBank/DDBJ whole genome shotgun (WGS) entry which is preliminary data.</text>
</comment>
<name>A0A9N7VVF8_PLEPL</name>
<gene>
    <name evidence="1" type="ORF">PLEPLA_LOCUS45554</name>
</gene>
<evidence type="ECO:0000313" key="2">
    <source>
        <dbReference type="Proteomes" id="UP001153269"/>
    </source>
</evidence>
<organism evidence="1 2">
    <name type="scientific">Pleuronectes platessa</name>
    <name type="common">European plaice</name>
    <dbReference type="NCBI Taxonomy" id="8262"/>
    <lineage>
        <taxon>Eukaryota</taxon>
        <taxon>Metazoa</taxon>
        <taxon>Chordata</taxon>
        <taxon>Craniata</taxon>
        <taxon>Vertebrata</taxon>
        <taxon>Euteleostomi</taxon>
        <taxon>Actinopterygii</taxon>
        <taxon>Neopterygii</taxon>
        <taxon>Teleostei</taxon>
        <taxon>Neoteleostei</taxon>
        <taxon>Acanthomorphata</taxon>
        <taxon>Carangaria</taxon>
        <taxon>Pleuronectiformes</taxon>
        <taxon>Pleuronectoidei</taxon>
        <taxon>Pleuronectidae</taxon>
        <taxon>Pleuronectes</taxon>
    </lineage>
</organism>
<dbReference type="Proteomes" id="UP001153269">
    <property type="component" value="Unassembled WGS sequence"/>
</dbReference>
<proteinExistence type="predicted"/>
<dbReference type="AlphaFoldDB" id="A0A9N7VVF8"/>
<sequence>MAILDSPSNLKTTCRQGGCTLEDFQLCTDFLNCLCELWVRIPVRQQVAEVQLIVFQAVCVGEAAQGAAGDRLGPETEREMPFDHRPAAAQTRAHVVEEFSEGPQNGVALCDPDCFLIGR</sequence>
<evidence type="ECO:0000313" key="1">
    <source>
        <dbReference type="EMBL" id="CAB1457729.1"/>
    </source>
</evidence>
<protein>
    <submittedName>
        <fullName evidence="1">Uncharacterized protein</fullName>
    </submittedName>
</protein>
<dbReference type="EMBL" id="CADEAL010004355">
    <property type="protein sequence ID" value="CAB1457729.1"/>
    <property type="molecule type" value="Genomic_DNA"/>
</dbReference>
<accession>A0A9N7VVF8</accession>
<keyword evidence="2" id="KW-1185">Reference proteome</keyword>